<dbReference type="HOGENOM" id="CLU_2705044_0_0_1"/>
<gene>
    <name evidence="1" type="ORF">CMQ_5555</name>
</gene>
<dbReference type="AlphaFoldDB" id="F0XSZ6"/>
<accession>F0XSZ6</accession>
<evidence type="ECO:0000313" key="1">
    <source>
        <dbReference type="EMBL" id="EFW99134.1"/>
    </source>
</evidence>
<dbReference type="EMBL" id="GL629997">
    <property type="protein sequence ID" value="EFW99134.1"/>
    <property type="molecule type" value="Genomic_DNA"/>
</dbReference>
<dbReference type="RefSeq" id="XP_014168617.1">
    <property type="nucleotide sequence ID" value="XM_014313142.1"/>
</dbReference>
<protein>
    <submittedName>
        <fullName evidence="1">Uncharacterized protein</fullName>
    </submittedName>
</protein>
<evidence type="ECO:0000313" key="2">
    <source>
        <dbReference type="Proteomes" id="UP000007796"/>
    </source>
</evidence>
<dbReference type="InParanoid" id="F0XSZ6"/>
<reference evidence="1 2" key="1">
    <citation type="journal article" date="2011" name="Proc. Natl. Acad. Sci. U.S.A.">
        <title>Genome and transcriptome analyses of the mountain pine beetle-fungal symbiont Grosmannia clavigera, a lodgepole pine pathogen.</title>
        <authorList>
            <person name="DiGuistini S."/>
            <person name="Wang Y."/>
            <person name="Liao N.Y."/>
            <person name="Taylor G."/>
            <person name="Tanguay P."/>
            <person name="Feau N."/>
            <person name="Henrissat B."/>
            <person name="Chan S.K."/>
            <person name="Hesse-Orce U."/>
            <person name="Alamouti S.M."/>
            <person name="Tsui C.K.M."/>
            <person name="Docking R.T."/>
            <person name="Levasseur A."/>
            <person name="Haridas S."/>
            <person name="Robertson G."/>
            <person name="Birol I."/>
            <person name="Holt R.A."/>
            <person name="Marra M.A."/>
            <person name="Hamelin R.C."/>
            <person name="Hirst M."/>
            <person name="Jones S.J.M."/>
            <person name="Bohlmann J."/>
            <person name="Breuil C."/>
        </authorList>
    </citation>
    <scope>NUCLEOTIDE SEQUENCE [LARGE SCALE GENOMIC DNA]</scope>
    <source>
        <strain evidence="2">kw1407 / UAMH 11150</strain>
    </source>
</reference>
<name>F0XSZ6_GROCL</name>
<proteinExistence type="predicted"/>
<organism evidence="2">
    <name type="scientific">Grosmannia clavigera (strain kw1407 / UAMH 11150)</name>
    <name type="common">Blue stain fungus</name>
    <name type="synonym">Graphiocladiella clavigera</name>
    <dbReference type="NCBI Taxonomy" id="655863"/>
    <lineage>
        <taxon>Eukaryota</taxon>
        <taxon>Fungi</taxon>
        <taxon>Dikarya</taxon>
        <taxon>Ascomycota</taxon>
        <taxon>Pezizomycotina</taxon>
        <taxon>Sordariomycetes</taxon>
        <taxon>Sordariomycetidae</taxon>
        <taxon>Ophiostomatales</taxon>
        <taxon>Ophiostomataceae</taxon>
        <taxon>Leptographium</taxon>
    </lineage>
</organism>
<dbReference type="Proteomes" id="UP000007796">
    <property type="component" value="Unassembled WGS sequence"/>
</dbReference>
<sequence length="73" mass="7566">MDAAWRIALASPGRSVSAAGQLIASPPWTTRRALAGGGSALRGDCCLWDLARACLRAGDARGARSLVSESLLR</sequence>
<dbReference type="GeneID" id="25978890"/>
<keyword evidence="2" id="KW-1185">Reference proteome</keyword>